<dbReference type="Pfam" id="PF13569">
    <property type="entry name" value="DUF4132"/>
    <property type="match status" value="1"/>
</dbReference>
<dbReference type="EMBL" id="JBHSQJ010000083">
    <property type="protein sequence ID" value="MFC5909603.1"/>
    <property type="molecule type" value="Genomic_DNA"/>
</dbReference>
<feature type="domain" description="DUF4132" evidence="2">
    <location>
        <begin position="859"/>
        <end position="1041"/>
    </location>
</feature>
<gene>
    <name evidence="3" type="ORF">ACFP3V_20595</name>
</gene>
<feature type="compositionally biased region" description="Basic and acidic residues" evidence="1">
    <location>
        <begin position="1"/>
        <end position="11"/>
    </location>
</feature>
<evidence type="ECO:0000313" key="3">
    <source>
        <dbReference type="EMBL" id="MFC5909603.1"/>
    </source>
</evidence>
<keyword evidence="4" id="KW-1185">Reference proteome</keyword>
<sequence length="1129" mass="123453">AERPERPERPEPPASPGPAELPDEDTFVLPASWRRVLQPRRGGAQRSIPAARAEAVAEAQARIADRRDWIEGVLTSRQSDPVLVRAARAHLDGEADPLGAAAVASLLPPAWSPGGWEELPFVDAWTVTHGLEFAARAVVETFELETHWHQRGRPVSGQVLRHRDPGHVSSYLVRPPLDRLRALLVAADEETYARSVAALDESRTTPRRRAVAAYLAPGTPGWVDQCLDEESGYGDDGPLLRSLLLCSLGDPAQLRRIGRTPQLDWNAWTVSLLATLADGLGTACVPLLPEALERAYGSDQLRATAAAVAHFPTDEAFRLLVARLDDKQVRPALQEASQRFPVRAVRLLAEAALTDGKNAPAARQLLNTQVMAHRSLLPLLLPRLEPAAAELVGSLDAVRERVPEAPVGTLPALLVSPPWTRRRTPRKPRVLTGLQPDHVSELVWRPGERERWTGHESWGWEYPASTDWNAEAAKLLGGGNLWLAARLLDQGPVEVLAPWVEKWRPTDLWGGQDWLRPVLAKYGAAAIPMAVSVASAQPAVLSALLAPVLDAGAARVLADGLVRLKSVQLTARSWFARHGIRAGLLLVPDAVGEPGAARRAAEQALRLVAAAEGADTLLAAAGERYGAEAADILAEALAADPLENALPARMPVLPAWARPGVLPQLLLTSGEALPEEATGHVLTMLAVSKPTDPYPGLATVTELCRADSLAAFAWALFEEWRQAAMPAKESWVLHALGALGDDETVRRLTPILRDWPGQGAHHRAVEGLTVLAQIGSDVALLHLHGIAQRVKFKALKVRAQEKIAEVAEGLGLTGDQLSDRLVPDLGLESDGTTVVDYGTRRFTVGFDEQLRPFVRDADGKRRKDLPAPGVKDDPELAPAERKRFAGLKKDVRTIAADQIRRLEAAMVAQRTWTATEFRELFVQHPLVWHLVRRLVWCADQADGTATAFRVAEDRSFADVHDDALVLPEDATVRLAHPLHLGETTAAWSELFADYEILQPFPQLGRPVRRLTPEEEAANRLHRFEGRSVPVGRLLGLTKRGWERGEPQDAGVERWFSRKLADGVHLVIELNEGIAVGIVDMFPDQTLQTIWLDSSPGDYWPSRNYPLRFRDLDPVVASELLADLEEVTAR</sequence>
<evidence type="ECO:0000313" key="4">
    <source>
        <dbReference type="Proteomes" id="UP001596174"/>
    </source>
</evidence>
<accession>A0ABW1G5P2</accession>
<comment type="caution">
    <text evidence="3">The sequence shown here is derived from an EMBL/GenBank/DDBJ whole genome shotgun (WGS) entry which is preliminary data.</text>
</comment>
<dbReference type="InterPro" id="IPR025406">
    <property type="entry name" value="DUF4132"/>
</dbReference>
<organism evidence="3 4">
    <name type="scientific">Streptacidiphilus monticola</name>
    <dbReference type="NCBI Taxonomy" id="2161674"/>
    <lineage>
        <taxon>Bacteria</taxon>
        <taxon>Bacillati</taxon>
        <taxon>Actinomycetota</taxon>
        <taxon>Actinomycetes</taxon>
        <taxon>Kitasatosporales</taxon>
        <taxon>Streptomycetaceae</taxon>
        <taxon>Streptacidiphilus</taxon>
    </lineage>
</organism>
<name>A0ABW1G5P2_9ACTN</name>
<protein>
    <submittedName>
        <fullName evidence="3">DUF4132 domain-containing protein</fullName>
    </submittedName>
</protein>
<feature type="region of interest" description="Disordered" evidence="1">
    <location>
        <begin position="1"/>
        <end position="25"/>
    </location>
</feature>
<evidence type="ECO:0000259" key="2">
    <source>
        <dbReference type="Pfam" id="PF13569"/>
    </source>
</evidence>
<evidence type="ECO:0000256" key="1">
    <source>
        <dbReference type="SAM" id="MobiDB-lite"/>
    </source>
</evidence>
<dbReference type="RefSeq" id="WP_380585534.1">
    <property type="nucleotide sequence ID" value="NZ_JBHSQJ010000083.1"/>
</dbReference>
<dbReference type="Proteomes" id="UP001596174">
    <property type="component" value="Unassembled WGS sequence"/>
</dbReference>
<proteinExistence type="predicted"/>
<feature type="non-terminal residue" evidence="3">
    <location>
        <position position="1"/>
    </location>
</feature>
<reference evidence="4" key="1">
    <citation type="journal article" date="2019" name="Int. J. Syst. Evol. Microbiol.">
        <title>The Global Catalogue of Microorganisms (GCM) 10K type strain sequencing project: providing services to taxonomists for standard genome sequencing and annotation.</title>
        <authorList>
            <consortium name="The Broad Institute Genomics Platform"/>
            <consortium name="The Broad Institute Genome Sequencing Center for Infectious Disease"/>
            <person name="Wu L."/>
            <person name="Ma J."/>
        </authorList>
    </citation>
    <scope>NUCLEOTIDE SEQUENCE [LARGE SCALE GENOMIC DNA]</scope>
    <source>
        <strain evidence="4">JCM 4816</strain>
    </source>
</reference>